<dbReference type="Proteomes" id="UP000749559">
    <property type="component" value="Unassembled WGS sequence"/>
</dbReference>
<evidence type="ECO:0000256" key="3">
    <source>
        <dbReference type="ARBA" id="ARBA00022525"/>
    </source>
</evidence>
<name>A0A8J1U4G8_OWEFU</name>
<comment type="caution">
    <text evidence="6">The sequence shown here is derived from an EMBL/GenBank/DDBJ whole genome shotgun (WGS) entry which is preliminary data.</text>
</comment>
<dbReference type="PANTHER" id="PTHR31703">
    <property type="entry name" value="UPF0669 PROTEIN C6ORF120"/>
    <property type="match status" value="1"/>
</dbReference>
<evidence type="ECO:0000256" key="4">
    <source>
        <dbReference type="ARBA" id="ARBA00022729"/>
    </source>
</evidence>
<dbReference type="Pfam" id="PF17065">
    <property type="entry name" value="UPF0669"/>
    <property type="match status" value="1"/>
</dbReference>
<keyword evidence="7" id="KW-1185">Reference proteome</keyword>
<dbReference type="InterPro" id="IPR031420">
    <property type="entry name" value="UPF0669"/>
</dbReference>
<keyword evidence="5" id="KW-0325">Glycoprotein</keyword>
<dbReference type="PANTHER" id="PTHR31703:SF2">
    <property type="entry name" value="UPF0669 PROTEIN C6ORF120"/>
    <property type="match status" value="1"/>
</dbReference>
<evidence type="ECO:0000313" key="6">
    <source>
        <dbReference type="EMBL" id="CAH1790903.1"/>
    </source>
</evidence>
<gene>
    <name evidence="6" type="ORF">OFUS_LOCUS16057</name>
</gene>
<dbReference type="EMBL" id="CAIIXF020000008">
    <property type="protein sequence ID" value="CAH1790903.1"/>
    <property type="molecule type" value="Genomic_DNA"/>
</dbReference>
<keyword evidence="3" id="KW-0964">Secreted</keyword>
<dbReference type="GO" id="GO:0005576">
    <property type="term" value="C:extracellular region"/>
    <property type="evidence" value="ECO:0007669"/>
    <property type="project" value="UniProtKB-SubCell"/>
</dbReference>
<comment type="similarity">
    <text evidence="2">Belongs to the UPF0669 family.</text>
</comment>
<reference evidence="6" key="1">
    <citation type="submission" date="2022-03" db="EMBL/GenBank/DDBJ databases">
        <authorList>
            <person name="Martin C."/>
        </authorList>
    </citation>
    <scope>NUCLEOTIDE SEQUENCE</scope>
</reference>
<evidence type="ECO:0000256" key="2">
    <source>
        <dbReference type="ARBA" id="ARBA00008960"/>
    </source>
</evidence>
<keyword evidence="4" id="KW-0732">Signal</keyword>
<dbReference type="OrthoDB" id="10046613at2759"/>
<protein>
    <submittedName>
        <fullName evidence="6">Uncharacterized protein</fullName>
    </submittedName>
</protein>
<organism evidence="6 7">
    <name type="scientific">Owenia fusiformis</name>
    <name type="common">Polychaete worm</name>
    <dbReference type="NCBI Taxonomy" id="6347"/>
    <lineage>
        <taxon>Eukaryota</taxon>
        <taxon>Metazoa</taxon>
        <taxon>Spiralia</taxon>
        <taxon>Lophotrochozoa</taxon>
        <taxon>Annelida</taxon>
        <taxon>Polychaeta</taxon>
        <taxon>Sedentaria</taxon>
        <taxon>Canalipalpata</taxon>
        <taxon>Sabellida</taxon>
        <taxon>Oweniida</taxon>
        <taxon>Oweniidae</taxon>
        <taxon>Owenia</taxon>
    </lineage>
</organism>
<evidence type="ECO:0000256" key="5">
    <source>
        <dbReference type="ARBA" id="ARBA00023180"/>
    </source>
</evidence>
<evidence type="ECO:0000256" key="1">
    <source>
        <dbReference type="ARBA" id="ARBA00004613"/>
    </source>
</evidence>
<sequence length="193" mass="21670">MYCFYHDILMRNIGKILAFGLIFAQIMQNNGLSAYVLQTFSGSIGAGNYTYYKLTRQGPMVLHLTTTQGDADIYISSETLSPTFENYDIQSVTCGDDIIQVTTDLKRPIGVGVYGHPAHETSKYKLSLYTGYEDDTYQPYSYSDADDSDASKDSSKDYNGMPGKNSFPLKDDEESLFYTIVINILKIIFDILL</sequence>
<evidence type="ECO:0000313" key="7">
    <source>
        <dbReference type="Proteomes" id="UP000749559"/>
    </source>
</evidence>
<proteinExistence type="inferred from homology"/>
<dbReference type="AlphaFoldDB" id="A0A8J1U4G8"/>
<accession>A0A8J1U4G8</accession>
<comment type="subcellular location">
    <subcellularLocation>
        <location evidence="1">Secreted</location>
    </subcellularLocation>
</comment>